<reference evidence="2" key="1">
    <citation type="journal article" date="2023" name="G3 (Bethesda)">
        <title>Genome assembly and association tests identify interacting loci associated with vigor, precocity, and sex in interspecific pistachio rootstocks.</title>
        <authorList>
            <person name="Palmer W."/>
            <person name="Jacygrad E."/>
            <person name="Sagayaradj S."/>
            <person name="Cavanaugh K."/>
            <person name="Han R."/>
            <person name="Bertier L."/>
            <person name="Beede B."/>
            <person name="Kafkas S."/>
            <person name="Golino D."/>
            <person name="Preece J."/>
            <person name="Michelmore R."/>
        </authorList>
    </citation>
    <scope>NUCLEOTIDE SEQUENCE [LARGE SCALE GENOMIC DNA]</scope>
</reference>
<keyword evidence="2" id="KW-1185">Reference proteome</keyword>
<gene>
    <name evidence="1" type="ORF">Patl1_06767</name>
</gene>
<accession>A0ACC1BX23</accession>
<organism evidence="1 2">
    <name type="scientific">Pistacia atlantica</name>
    <dbReference type="NCBI Taxonomy" id="434234"/>
    <lineage>
        <taxon>Eukaryota</taxon>
        <taxon>Viridiplantae</taxon>
        <taxon>Streptophyta</taxon>
        <taxon>Embryophyta</taxon>
        <taxon>Tracheophyta</taxon>
        <taxon>Spermatophyta</taxon>
        <taxon>Magnoliopsida</taxon>
        <taxon>eudicotyledons</taxon>
        <taxon>Gunneridae</taxon>
        <taxon>Pentapetalae</taxon>
        <taxon>rosids</taxon>
        <taxon>malvids</taxon>
        <taxon>Sapindales</taxon>
        <taxon>Anacardiaceae</taxon>
        <taxon>Pistacia</taxon>
    </lineage>
</organism>
<evidence type="ECO:0000313" key="2">
    <source>
        <dbReference type="Proteomes" id="UP001164250"/>
    </source>
</evidence>
<name>A0ACC1BX23_9ROSI</name>
<proteinExistence type="predicted"/>
<dbReference type="EMBL" id="CM047899">
    <property type="protein sequence ID" value="KAJ0103467.1"/>
    <property type="molecule type" value="Genomic_DNA"/>
</dbReference>
<dbReference type="Proteomes" id="UP001164250">
    <property type="component" value="Chromosome 3"/>
</dbReference>
<comment type="caution">
    <text evidence="1">The sequence shown here is derived from an EMBL/GenBank/DDBJ whole genome shotgun (WGS) entry which is preliminary data.</text>
</comment>
<sequence length="61" mass="7159">MKGRKKKKKKGLKACCSWPCYAVCSVCRGVGRCLFVSCYPVLQCFGCDDRRHQHHHHRHFH</sequence>
<protein>
    <submittedName>
        <fullName evidence="1">Uncharacterized protein</fullName>
    </submittedName>
</protein>
<evidence type="ECO:0000313" key="1">
    <source>
        <dbReference type="EMBL" id="KAJ0103467.1"/>
    </source>
</evidence>